<dbReference type="EMBL" id="JBEEEP010000191">
    <property type="protein sequence ID" value="MEQ6322733.1"/>
    <property type="molecule type" value="Genomic_DNA"/>
</dbReference>
<feature type="non-terminal residue" evidence="9">
    <location>
        <position position="1"/>
    </location>
</feature>
<protein>
    <submittedName>
        <fullName evidence="9">MFS transporter</fullName>
    </submittedName>
</protein>
<evidence type="ECO:0000256" key="4">
    <source>
        <dbReference type="ARBA" id="ARBA00022692"/>
    </source>
</evidence>
<evidence type="ECO:0000313" key="10">
    <source>
        <dbReference type="Proteomes" id="UP001485476"/>
    </source>
</evidence>
<gene>
    <name evidence="9" type="ORF">ABDZ14_21405</name>
</gene>
<evidence type="ECO:0000256" key="2">
    <source>
        <dbReference type="ARBA" id="ARBA00022448"/>
    </source>
</evidence>
<dbReference type="PANTHER" id="PTHR43045">
    <property type="entry name" value="SHIKIMATE TRANSPORTER"/>
    <property type="match status" value="1"/>
</dbReference>
<comment type="caution">
    <text evidence="9">The sequence shown here is derived from an EMBL/GenBank/DDBJ whole genome shotgun (WGS) entry which is preliminary data.</text>
</comment>
<evidence type="ECO:0000256" key="3">
    <source>
        <dbReference type="ARBA" id="ARBA00022475"/>
    </source>
</evidence>
<feature type="transmembrane region" description="Helical" evidence="7">
    <location>
        <begin position="77"/>
        <end position="96"/>
    </location>
</feature>
<evidence type="ECO:0000256" key="5">
    <source>
        <dbReference type="ARBA" id="ARBA00022989"/>
    </source>
</evidence>
<dbReference type="Gene3D" id="1.20.1250.20">
    <property type="entry name" value="MFS general substrate transporter like domains"/>
    <property type="match status" value="1"/>
</dbReference>
<keyword evidence="4 7" id="KW-0812">Transmembrane</keyword>
<evidence type="ECO:0000259" key="8">
    <source>
        <dbReference type="PROSITE" id="PS50850"/>
    </source>
</evidence>
<keyword evidence="10" id="KW-1185">Reference proteome</keyword>
<accession>A0ABV1MKD2</accession>
<keyword evidence="2" id="KW-0813">Transport</keyword>
<dbReference type="Pfam" id="PF00083">
    <property type="entry name" value="Sugar_tr"/>
    <property type="match status" value="1"/>
</dbReference>
<proteinExistence type="predicted"/>
<evidence type="ECO:0000313" key="9">
    <source>
        <dbReference type="EMBL" id="MEQ6322733.1"/>
    </source>
</evidence>
<dbReference type="SUPFAM" id="SSF103473">
    <property type="entry name" value="MFS general substrate transporter"/>
    <property type="match status" value="1"/>
</dbReference>
<feature type="non-terminal residue" evidence="9">
    <location>
        <position position="143"/>
    </location>
</feature>
<evidence type="ECO:0000256" key="1">
    <source>
        <dbReference type="ARBA" id="ARBA00004651"/>
    </source>
</evidence>
<reference evidence="9 10" key="1">
    <citation type="submission" date="2024-05" db="EMBL/GenBank/DDBJ databases">
        <title>Whole genome sequences of Mycobacterium canettii strains associated with human tuberculosis in Canada.</title>
        <authorList>
            <person name="Islam M.R."/>
            <person name="Soualhine H."/>
        </authorList>
    </citation>
    <scope>NUCLEOTIDE SEQUENCE [LARGE SCALE GENOMIC DNA]</scope>
    <source>
        <strain evidence="9 10">1901080</strain>
    </source>
</reference>
<organism evidence="9 10">
    <name type="scientific">Mycobacterium canetti</name>
    <dbReference type="NCBI Taxonomy" id="78331"/>
    <lineage>
        <taxon>Bacteria</taxon>
        <taxon>Bacillati</taxon>
        <taxon>Actinomycetota</taxon>
        <taxon>Actinomycetes</taxon>
        <taxon>Mycobacteriales</taxon>
        <taxon>Mycobacteriaceae</taxon>
        <taxon>Mycobacterium</taxon>
        <taxon>Mycobacterium tuberculosis complex</taxon>
    </lineage>
</organism>
<dbReference type="InterPro" id="IPR005829">
    <property type="entry name" value="Sugar_transporter_CS"/>
</dbReference>
<dbReference type="PROSITE" id="PS50850">
    <property type="entry name" value="MFS"/>
    <property type="match status" value="1"/>
</dbReference>
<dbReference type="InterPro" id="IPR005828">
    <property type="entry name" value="MFS_sugar_transport-like"/>
</dbReference>
<dbReference type="PROSITE" id="PS00217">
    <property type="entry name" value="SUGAR_TRANSPORT_2"/>
    <property type="match status" value="1"/>
</dbReference>
<comment type="subcellular location">
    <subcellularLocation>
        <location evidence="1">Cell membrane</location>
        <topology evidence="1">Multi-pass membrane protein</topology>
    </subcellularLocation>
</comment>
<name>A0ABV1MKD2_9MYCO</name>
<dbReference type="PANTHER" id="PTHR43045:SF2">
    <property type="entry name" value="INNER MEMBRANE METABOLITE TRANSPORT PROTEIN YHJE"/>
    <property type="match status" value="1"/>
</dbReference>
<keyword evidence="3" id="KW-1003">Cell membrane</keyword>
<sequence length="143" mass="15502">LILTTMRLLQGFAVGGEWAGSALLSAEYAPASKRGWYGMFTVVGGGIALVLTSLTFLGVNYTIGESSPTFMQWGWRIPFLVSAALIAVALYVRFNIDETPVFARERADEKTRLGPAETPIAQVLRRQRREIVLAAGSAVCCFG</sequence>
<dbReference type="InterPro" id="IPR020846">
    <property type="entry name" value="MFS_dom"/>
</dbReference>
<keyword evidence="5 7" id="KW-1133">Transmembrane helix</keyword>
<evidence type="ECO:0000256" key="7">
    <source>
        <dbReference type="SAM" id="Phobius"/>
    </source>
</evidence>
<feature type="domain" description="Major facilitator superfamily (MFS) profile" evidence="8">
    <location>
        <begin position="1"/>
        <end position="143"/>
    </location>
</feature>
<dbReference type="RefSeq" id="WP_349652380.1">
    <property type="nucleotide sequence ID" value="NZ_JBEEEP010000191.1"/>
</dbReference>
<dbReference type="InterPro" id="IPR036259">
    <property type="entry name" value="MFS_trans_sf"/>
</dbReference>
<feature type="transmembrane region" description="Helical" evidence="7">
    <location>
        <begin position="36"/>
        <end position="57"/>
    </location>
</feature>
<evidence type="ECO:0000256" key="6">
    <source>
        <dbReference type="ARBA" id="ARBA00023136"/>
    </source>
</evidence>
<keyword evidence="6 7" id="KW-0472">Membrane</keyword>
<dbReference type="Proteomes" id="UP001485476">
    <property type="component" value="Unassembled WGS sequence"/>
</dbReference>